<dbReference type="PANTHER" id="PTHR30061:SF50">
    <property type="entry name" value="MALTOSE_MALTODEXTRIN-BINDING PERIPLASMIC PROTEIN"/>
    <property type="match status" value="1"/>
</dbReference>
<evidence type="ECO:0000313" key="5">
    <source>
        <dbReference type="EMBL" id="GEM45548.1"/>
    </source>
</evidence>
<protein>
    <submittedName>
        <fullName evidence="5">Sugar ABC transporter substrate-binding protein</fullName>
    </submittedName>
</protein>
<dbReference type="RefSeq" id="WP_146883004.1">
    <property type="nucleotide sequence ID" value="NZ_BJXB01000004.1"/>
</dbReference>
<keyword evidence="6" id="KW-1185">Reference proteome</keyword>
<comment type="caution">
    <text evidence="5">The sequence shown here is derived from an EMBL/GenBank/DDBJ whole genome shotgun (WGS) entry which is preliminary data.</text>
</comment>
<dbReference type="SUPFAM" id="SSF53850">
    <property type="entry name" value="Periplasmic binding protein-like II"/>
    <property type="match status" value="1"/>
</dbReference>
<dbReference type="Gene3D" id="3.40.190.10">
    <property type="entry name" value="Periplasmic binding protein-like II"/>
    <property type="match status" value="1"/>
</dbReference>
<sequence>MKKMPIALLATTLALSFSAQAKQITVWVIDGDSERPYFLQLQDAFNKANEKKGLTAKIVPVPSINDAIQSGFLSGKLPDVFMLDGPNMANYVWSGQLAPLDSYFSKSTLSDILPAIKDQGTYSPDGKLYAMSPYDSSVLLWGNKKYLQEAGVRIPRTLKEAWTLKEFEDALQKLSKVKGVTWPLDLKLNYSGEWLSYGFSPFLQACGADLINRKTWKATGTVNSEAAVNILEHLQSWAKNKWIVPASAGDNRFYGDKTAALVWVGNWMWRAHKEGLKDDLVLIPAPKFCGNKQVSPNGGWSYAIPKVSPNKDEAGAFINFAMSSKQVALYSDTTGYVPARKSAIRLSKLYGKGGEGAIMAEQSAKIALVRPVHPAYPVISKSFGDAVLNILSGASIKSELDKAAKAIDQDIASNKGYPPFNK</sequence>
<evidence type="ECO:0000256" key="1">
    <source>
        <dbReference type="ARBA" id="ARBA00008520"/>
    </source>
</evidence>
<dbReference type="Proteomes" id="UP000321306">
    <property type="component" value="Unassembled WGS sequence"/>
</dbReference>
<evidence type="ECO:0000256" key="2">
    <source>
        <dbReference type="ARBA" id="ARBA00022448"/>
    </source>
</evidence>
<dbReference type="AlphaFoldDB" id="A0A511MZ26"/>
<feature type="chain" id="PRO_5022149940" evidence="4">
    <location>
        <begin position="22"/>
        <end position="422"/>
    </location>
</feature>
<dbReference type="GO" id="GO:0042956">
    <property type="term" value="P:maltodextrin transmembrane transport"/>
    <property type="evidence" value="ECO:0007669"/>
    <property type="project" value="TreeGrafter"/>
</dbReference>
<dbReference type="CDD" id="cd13585">
    <property type="entry name" value="PBP2_TMBP_like"/>
    <property type="match status" value="1"/>
</dbReference>
<dbReference type="GO" id="GO:1901982">
    <property type="term" value="F:maltose binding"/>
    <property type="evidence" value="ECO:0007669"/>
    <property type="project" value="TreeGrafter"/>
</dbReference>
<evidence type="ECO:0000313" key="6">
    <source>
        <dbReference type="Proteomes" id="UP000321306"/>
    </source>
</evidence>
<keyword evidence="3 4" id="KW-0732">Signal</keyword>
<reference evidence="5 6" key="1">
    <citation type="submission" date="2019-07" db="EMBL/GenBank/DDBJ databases">
        <title>Whole genome shotgun sequence of Deinococcus cellulosilyticus NBRC 106333.</title>
        <authorList>
            <person name="Hosoyama A."/>
            <person name="Uohara A."/>
            <person name="Ohji S."/>
            <person name="Ichikawa N."/>
        </authorList>
    </citation>
    <scope>NUCLEOTIDE SEQUENCE [LARGE SCALE GENOMIC DNA]</scope>
    <source>
        <strain evidence="5 6">NBRC 106333</strain>
    </source>
</reference>
<gene>
    <name evidence="5" type="ORF">DC3_11830</name>
</gene>
<dbReference type="OrthoDB" id="383937at2"/>
<dbReference type="GO" id="GO:0015768">
    <property type="term" value="P:maltose transport"/>
    <property type="evidence" value="ECO:0007669"/>
    <property type="project" value="TreeGrafter"/>
</dbReference>
<feature type="signal peptide" evidence="4">
    <location>
        <begin position="1"/>
        <end position="21"/>
    </location>
</feature>
<name>A0A511MZ26_DEIC1</name>
<organism evidence="5 6">
    <name type="scientific">Deinococcus cellulosilyticus (strain DSM 18568 / NBRC 106333 / KACC 11606 / 5516J-15)</name>
    <dbReference type="NCBI Taxonomy" id="1223518"/>
    <lineage>
        <taxon>Bacteria</taxon>
        <taxon>Thermotogati</taxon>
        <taxon>Deinococcota</taxon>
        <taxon>Deinococci</taxon>
        <taxon>Deinococcales</taxon>
        <taxon>Deinococcaceae</taxon>
        <taxon>Deinococcus</taxon>
    </lineage>
</organism>
<evidence type="ECO:0000256" key="3">
    <source>
        <dbReference type="ARBA" id="ARBA00022729"/>
    </source>
</evidence>
<keyword evidence="2" id="KW-0813">Transport</keyword>
<dbReference type="GO" id="GO:0055052">
    <property type="term" value="C:ATP-binding cassette (ABC) transporter complex, substrate-binding subunit-containing"/>
    <property type="evidence" value="ECO:0007669"/>
    <property type="project" value="TreeGrafter"/>
</dbReference>
<comment type="similarity">
    <text evidence="1">Belongs to the bacterial solute-binding protein 1 family.</text>
</comment>
<evidence type="ECO:0000256" key="4">
    <source>
        <dbReference type="SAM" id="SignalP"/>
    </source>
</evidence>
<proteinExistence type="inferred from homology"/>
<dbReference type="PANTHER" id="PTHR30061">
    <property type="entry name" value="MALTOSE-BINDING PERIPLASMIC PROTEIN"/>
    <property type="match status" value="1"/>
</dbReference>
<dbReference type="InterPro" id="IPR006059">
    <property type="entry name" value="SBP"/>
</dbReference>
<dbReference type="EMBL" id="BJXB01000004">
    <property type="protein sequence ID" value="GEM45548.1"/>
    <property type="molecule type" value="Genomic_DNA"/>
</dbReference>
<dbReference type="Pfam" id="PF13416">
    <property type="entry name" value="SBP_bac_8"/>
    <property type="match status" value="1"/>
</dbReference>
<accession>A0A511MZ26</accession>